<dbReference type="Proteomes" id="UP000587462">
    <property type="component" value="Unassembled WGS sequence"/>
</dbReference>
<reference evidence="1 2" key="1">
    <citation type="submission" date="2020-04" db="EMBL/GenBank/DDBJ databases">
        <title>Draft Genome Sequence of Streptomyces morookaense DSM 40503, an 8-azaguanine-producing strain.</title>
        <authorList>
            <person name="Qi J."/>
            <person name="Gao J.-M."/>
        </authorList>
    </citation>
    <scope>NUCLEOTIDE SEQUENCE [LARGE SCALE GENOMIC DNA]</scope>
    <source>
        <strain evidence="1 2">DSM 40503</strain>
    </source>
</reference>
<gene>
    <name evidence="1" type="ORF">HG542_23395</name>
</gene>
<name>A0A7Y7E9M4_STRMO</name>
<protein>
    <submittedName>
        <fullName evidence="1">Uncharacterized protein</fullName>
    </submittedName>
</protein>
<dbReference type="EMBL" id="JABBXF010000058">
    <property type="protein sequence ID" value="NVK80581.1"/>
    <property type="molecule type" value="Genomic_DNA"/>
</dbReference>
<dbReference type="AlphaFoldDB" id="A0A7Y7E9M4"/>
<sequence>MSALTVFPIRHAQPHIAPAVRAMLRRAVGRVATGAIHNPVLQVLGAPARARTAVGHTTPRRRRAER</sequence>
<proteinExistence type="predicted"/>
<evidence type="ECO:0000313" key="2">
    <source>
        <dbReference type="Proteomes" id="UP000587462"/>
    </source>
</evidence>
<keyword evidence="2" id="KW-1185">Reference proteome</keyword>
<organism evidence="1 2">
    <name type="scientific">Streptomyces morookaense</name>
    <name type="common">Streptoverticillium morookaense</name>
    <dbReference type="NCBI Taxonomy" id="1970"/>
    <lineage>
        <taxon>Bacteria</taxon>
        <taxon>Bacillati</taxon>
        <taxon>Actinomycetota</taxon>
        <taxon>Actinomycetes</taxon>
        <taxon>Kitasatosporales</taxon>
        <taxon>Streptomycetaceae</taxon>
        <taxon>Streptomyces</taxon>
    </lineage>
</organism>
<evidence type="ECO:0000313" key="1">
    <source>
        <dbReference type="EMBL" id="NVK80581.1"/>
    </source>
</evidence>
<comment type="caution">
    <text evidence="1">The sequence shown here is derived from an EMBL/GenBank/DDBJ whole genome shotgun (WGS) entry which is preliminary data.</text>
</comment>
<dbReference type="RefSeq" id="WP_171084590.1">
    <property type="nucleotide sequence ID" value="NZ_BNBU01000017.1"/>
</dbReference>
<accession>A0A7Y7E9M4</accession>